<organism evidence="1">
    <name type="scientific">Entomoneis paludosa</name>
    <dbReference type="NCBI Taxonomy" id="265537"/>
    <lineage>
        <taxon>Eukaryota</taxon>
        <taxon>Sar</taxon>
        <taxon>Stramenopiles</taxon>
        <taxon>Ochrophyta</taxon>
        <taxon>Bacillariophyta</taxon>
        <taxon>Bacillariophyceae</taxon>
        <taxon>Bacillariophycidae</taxon>
        <taxon>Entomoneidaceae</taxon>
        <taxon>Entomoneis</taxon>
    </lineage>
</organism>
<sequence>MEECVVFVLRANDLMTQHCCNRWCACAYLQSPDSAFYMHPAPMSQWLVCCLRTVESLTCCNLVRRSPNWSWRQSNKLFEMPQIIVNSSKSLDAKTCRQISNKQP</sequence>
<protein>
    <submittedName>
        <fullName evidence="1">Uncharacterized protein</fullName>
    </submittedName>
</protein>
<proteinExistence type="predicted"/>
<dbReference type="EMBL" id="HBHT01013947">
    <property type="protein sequence ID" value="CAD9959791.1"/>
    <property type="molecule type" value="Transcribed_RNA"/>
</dbReference>
<reference evidence="1" key="1">
    <citation type="submission" date="2021-01" db="EMBL/GenBank/DDBJ databases">
        <authorList>
            <person name="Corre E."/>
            <person name="Pelletier E."/>
            <person name="Niang G."/>
            <person name="Scheremetjew M."/>
            <person name="Finn R."/>
            <person name="Kale V."/>
            <person name="Holt S."/>
            <person name="Cochrane G."/>
            <person name="Meng A."/>
            <person name="Brown T."/>
            <person name="Cohen L."/>
        </authorList>
    </citation>
    <scope>NUCLEOTIDE SEQUENCE</scope>
    <source>
        <strain evidence="1">CCMP125</strain>
    </source>
</reference>
<evidence type="ECO:0000313" key="1">
    <source>
        <dbReference type="EMBL" id="CAD9959791.1"/>
    </source>
</evidence>
<name>A0A7S3DN51_9STRA</name>
<accession>A0A7S3DN51</accession>
<dbReference type="AlphaFoldDB" id="A0A7S3DN51"/>
<gene>
    <name evidence="1" type="ORF">APAL1065_LOCUS9353</name>
</gene>